<evidence type="ECO:0000256" key="1">
    <source>
        <dbReference type="SAM" id="MobiDB-lite"/>
    </source>
</evidence>
<feature type="region of interest" description="Disordered" evidence="1">
    <location>
        <begin position="1"/>
        <end position="113"/>
    </location>
</feature>
<feature type="compositionally biased region" description="Basic and acidic residues" evidence="1">
    <location>
        <begin position="170"/>
        <end position="179"/>
    </location>
</feature>
<feature type="region of interest" description="Disordered" evidence="1">
    <location>
        <begin position="129"/>
        <end position="180"/>
    </location>
</feature>
<name>A0ABR1G2K5_AURAN</name>
<gene>
    <name evidence="2" type="ORF">SO694_00015261</name>
</gene>
<evidence type="ECO:0000313" key="2">
    <source>
        <dbReference type="EMBL" id="KAK7242803.1"/>
    </source>
</evidence>
<protein>
    <recommendedName>
        <fullName evidence="4">HMG box domain-containing protein</fullName>
    </recommendedName>
</protein>
<feature type="compositionally biased region" description="Basic residues" evidence="1">
    <location>
        <begin position="30"/>
        <end position="44"/>
    </location>
</feature>
<keyword evidence="3" id="KW-1185">Reference proteome</keyword>
<dbReference type="EMBL" id="JBBJCI010000140">
    <property type="protein sequence ID" value="KAK7242803.1"/>
    <property type="molecule type" value="Genomic_DNA"/>
</dbReference>
<organism evidence="2 3">
    <name type="scientific">Aureococcus anophagefferens</name>
    <name type="common">Harmful bloom alga</name>
    <dbReference type="NCBI Taxonomy" id="44056"/>
    <lineage>
        <taxon>Eukaryota</taxon>
        <taxon>Sar</taxon>
        <taxon>Stramenopiles</taxon>
        <taxon>Ochrophyta</taxon>
        <taxon>Pelagophyceae</taxon>
        <taxon>Pelagomonadales</taxon>
        <taxon>Pelagomonadaceae</taxon>
        <taxon>Aureococcus</taxon>
    </lineage>
</organism>
<feature type="region of interest" description="Disordered" evidence="1">
    <location>
        <begin position="303"/>
        <end position="333"/>
    </location>
</feature>
<dbReference type="Proteomes" id="UP001363151">
    <property type="component" value="Unassembled WGS sequence"/>
</dbReference>
<proteinExistence type="predicted"/>
<feature type="compositionally biased region" description="Basic and acidic residues" evidence="1">
    <location>
        <begin position="104"/>
        <end position="113"/>
    </location>
</feature>
<feature type="compositionally biased region" description="Basic and acidic residues" evidence="1">
    <location>
        <begin position="66"/>
        <end position="85"/>
    </location>
</feature>
<feature type="region of interest" description="Disordered" evidence="1">
    <location>
        <begin position="208"/>
        <end position="281"/>
    </location>
</feature>
<sequence length="632" mass="68585">MADKVRADPCAPAPRAFPDLPARLPDPRSLRSRARRAGGRRPVVRRLPPPGEANQDPAARVAGLDAADRERDGAAAKRQYVDGAKRQFVGAKHQRKRSPRKKPKGAEVEIRYDNDGSIDVLRWPDDAADAAGTSAAADDADTKQLSGKQFYRKEKRSEAKAAPSRPRGTRRGDKEKQSFVEKALSAGWKALDDGAKAQWDADAPEVVTKQLSGEQFHRKEKRGRAPRPRRAELKAHGFDAAAVAAPGRGPAGGGFGRGRARARRQGATATPPPPRAFGRGPAGALAKAKADAAAAKAAKREAEARAALKAHGSTPLPSPRASSRTCRGFGRAKAAKREAEARAALKAHGFDAAAPQKLLRDRDREREAVLRELLGFEHTGLEEGMLAGEPLKVIDVVYDERDDWFWCESRSQSGEKELTPLGSSSVAAEYNRNKLVVASDGSLLTGGDTAAVYLYNADSRVDLEALESLASRSMGEGARCRVDPREFGATRATRRPETYFNDDSDADGGADHRDALILNNKEGMGTRYVPVGVVTRRQVLSLVDGYLKEVPGVDLKRVPGIRFRVLPARGHEHERFTIQPPHGGFWAACARANAFYARALPGRGGRGGAEPLYRMTAIYARYSKEPRDRAHR</sequence>
<accession>A0ABR1G2K5</accession>
<evidence type="ECO:0008006" key="4">
    <source>
        <dbReference type="Google" id="ProtNLM"/>
    </source>
</evidence>
<evidence type="ECO:0000313" key="3">
    <source>
        <dbReference type="Proteomes" id="UP001363151"/>
    </source>
</evidence>
<feature type="compositionally biased region" description="Basic residues" evidence="1">
    <location>
        <begin position="218"/>
        <end position="228"/>
    </location>
</feature>
<comment type="caution">
    <text evidence="2">The sequence shown here is derived from an EMBL/GenBank/DDBJ whole genome shotgun (WGS) entry which is preliminary data.</text>
</comment>
<reference evidence="2 3" key="1">
    <citation type="submission" date="2024-03" db="EMBL/GenBank/DDBJ databases">
        <title>Aureococcus anophagefferens CCMP1851 and Kratosvirus quantuckense: Draft genome of a second virus-susceptible host strain in the model system.</title>
        <authorList>
            <person name="Chase E."/>
            <person name="Truchon A.R."/>
            <person name="Schepens W."/>
            <person name="Wilhelm S.W."/>
        </authorList>
    </citation>
    <scope>NUCLEOTIDE SEQUENCE [LARGE SCALE GENOMIC DNA]</scope>
    <source>
        <strain evidence="2 3">CCMP1851</strain>
    </source>
</reference>
<feature type="compositionally biased region" description="Basic residues" evidence="1">
    <location>
        <begin position="92"/>
        <end position="103"/>
    </location>
</feature>